<feature type="region of interest" description="Disordered" evidence="9">
    <location>
        <begin position="1511"/>
        <end position="1546"/>
    </location>
</feature>
<feature type="coiled-coil region" evidence="8">
    <location>
        <begin position="652"/>
        <end position="770"/>
    </location>
</feature>
<feature type="compositionally biased region" description="Polar residues" evidence="9">
    <location>
        <begin position="1649"/>
        <end position="1660"/>
    </location>
</feature>
<feature type="coiled-coil region" evidence="8">
    <location>
        <begin position="466"/>
        <end position="504"/>
    </location>
</feature>
<dbReference type="PRINTS" id="PR00380">
    <property type="entry name" value="KINESINHEAVY"/>
</dbReference>
<feature type="region of interest" description="Disordered" evidence="9">
    <location>
        <begin position="1384"/>
        <end position="1443"/>
    </location>
</feature>
<dbReference type="SUPFAM" id="SSF52540">
    <property type="entry name" value="P-loop containing nucleoside triphosphate hydrolases"/>
    <property type="match status" value="1"/>
</dbReference>
<dbReference type="GO" id="GO:0005524">
    <property type="term" value="F:ATP binding"/>
    <property type="evidence" value="ECO:0007669"/>
    <property type="project" value="UniProtKB-UniRule"/>
</dbReference>
<protein>
    <recommendedName>
        <fullName evidence="10">Kinesin motor domain-containing protein</fullName>
    </recommendedName>
</protein>
<dbReference type="InterPro" id="IPR027417">
    <property type="entry name" value="P-loop_NTPase"/>
</dbReference>
<accession>A0AAW1QJR1</accession>
<evidence type="ECO:0000313" key="12">
    <source>
        <dbReference type="Proteomes" id="UP001438707"/>
    </source>
</evidence>
<feature type="region of interest" description="Disordered" evidence="9">
    <location>
        <begin position="1135"/>
        <end position="1218"/>
    </location>
</feature>
<dbReference type="InterPro" id="IPR027640">
    <property type="entry name" value="Kinesin-like_fam"/>
</dbReference>
<dbReference type="Gene3D" id="3.40.850.10">
    <property type="entry name" value="Kinesin motor domain"/>
    <property type="match status" value="1"/>
</dbReference>
<reference evidence="11 12" key="1">
    <citation type="journal article" date="2024" name="Nat. Commun.">
        <title>Phylogenomics reveals the evolutionary origins of lichenization in chlorophyte algae.</title>
        <authorList>
            <person name="Puginier C."/>
            <person name="Libourel C."/>
            <person name="Otte J."/>
            <person name="Skaloud P."/>
            <person name="Haon M."/>
            <person name="Grisel S."/>
            <person name="Petersen M."/>
            <person name="Berrin J.G."/>
            <person name="Delaux P.M."/>
            <person name="Dal Grande F."/>
            <person name="Keller J."/>
        </authorList>
    </citation>
    <scope>NUCLEOTIDE SEQUENCE [LARGE SCALE GENOMIC DNA]</scope>
    <source>
        <strain evidence="11 12">SAG 2145</strain>
    </source>
</reference>
<name>A0AAW1QJR1_9CHLO</name>
<feature type="region of interest" description="Disordered" evidence="9">
    <location>
        <begin position="265"/>
        <end position="287"/>
    </location>
</feature>
<keyword evidence="5 8" id="KW-0175">Coiled coil</keyword>
<keyword evidence="12" id="KW-1185">Reference proteome</keyword>
<feature type="compositionally biased region" description="Low complexity" evidence="9">
    <location>
        <begin position="1512"/>
        <end position="1545"/>
    </location>
</feature>
<dbReference type="GO" id="GO:0008017">
    <property type="term" value="F:microtubule binding"/>
    <property type="evidence" value="ECO:0007669"/>
    <property type="project" value="InterPro"/>
</dbReference>
<evidence type="ECO:0000256" key="8">
    <source>
        <dbReference type="SAM" id="Coils"/>
    </source>
</evidence>
<dbReference type="InterPro" id="IPR001752">
    <property type="entry name" value="Kinesin_motor_dom"/>
</dbReference>
<evidence type="ECO:0000256" key="2">
    <source>
        <dbReference type="ARBA" id="ARBA00022490"/>
    </source>
</evidence>
<evidence type="ECO:0000259" key="10">
    <source>
        <dbReference type="PROSITE" id="PS50067"/>
    </source>
</evidence>
<feature type="region of interest" description="Disordered" evidence="9">
    <location>
        <begin position="1674"/>
        <end position="1715"/>
    </location>
</feature>
<dbReference type="PROSITE" id="PS00411">
    <property type="entry name" value="KINESIN_MOTOR_1"/>
    <property type="match status" value="1"/>
</dbReference>
<evidence type="ECO:0000256" key="7">
    <source>
        <dbReference type="PROSITE-ProRule" id="PRU00283"/>
    </source>
</evidence>
<dbReference type="GO" id="GO:0005737">
    <property type="term" value="C:cytoplasm"/>
    <property type="evidence" value="ECO:0007669"/>
    <property type="project" value="UniProtKB-SubCell"/>
</dbReference>
<dbReference type="GO" id="GO:0005875">
    <property type="term" value="C:microtubule associated complex"/>
    <property type="evidence" value="ECO:0007669"/>
    <property type="project" value="TreeGrafter"/>
</dbReference>
<evidence type="ECO:0000256" key="5">
    <source>
        <dbReference type="ARBA" id="ARBA00023054"/>
    </source>
</evidence>
<dbReference type="GO" id="GO:0007018">
    <property type="term" value="P:microtubule-based movement"/>
    <property type="evidence" value="ECO:0007669"/>
    <property type="project" value="InterPro"/>
</dbReference>
<feature type="binding site" evidence="7">
    <location>
        <begin position="111"/>
        <end position="118"/>
    </location>
    <ligand>
        <name>ATP</name>
        <dbReference type="ChEBI" id="CHEBI:30616"/>
    </ligand>
</feature>
<dbReference type="InterPro" id="IPR036961">
    <property type="entry name" value="Kinesin_motor_dom_sf"/>
</dbReference>
<keyword evidence="6 7" id="KW-0505">Motor protein</keyword>
<dbReference type="GO" id="GO:0051231">
    <property type="term" value="P:spindle elongation"/>
    <property type="evidence" value="ECO:0007669"/>
    <property type="project" value="TreeGrafter"/>
</dbReference>
<feature type="region of interest" description="Disordered" evidence="9">
    <location>
        <begin position="428"/>
        <end position="459"/>
    </location>
</feature>
<comment type="caution">
    <text evidence="11">The sequence shown here is derived from an EMBL/GenBank/DDBJ whole genome shotgun (WGS) entry which is preliminary data.</text>
</comment>
<keyword evidence="3 7" id="KW-0547">Nucleotide-binding</keyword>
<keyword evidence="4 7" id="KW-0067">ATP-binding</keyword>
<sequence>MAAQEVFQSLANGRLTEDLPSAEASAGEADCKVCVAVHIRPIIDSEATEACACCLTVTPGQPQVTCGQSYTYDHVFGGDNGSDPGLLYDRCVAPLVQGLFRGYNATVFAYGQTGSGKTYTMGSAFQPNNPSRGVIPKVMEAIFSRIASTKDVLFTVRVGFVEIHKEEIKDLLVLDQRATSTVHIREEEIKDLLVLDQRATSTVHIREVPGGGVCLAGAAEREVGSQEEMAQVLSDGTMLRQTASTGMNKHSSRSHAIFTITLEQRREGPEQAPEGGAGAESGSDDDVEALGAGETDYLCAKMHLVDLAGSERLKRTKAEGARLKEGIDINKGLLSLGNVINALAEGKAHVPYRDSRLTRMLQDSLGGNSRTVMIACVSPADNNFEESTNTLRYAARARNISNKPVINRDPVAAQVAHLRQMLAAARSENQSLKRQLGGDAARSDRPRDTWDSTDLPGGDAILADQFEDLQRRHAKSELENASLRMQLETMREDLRETHEKLIQAGVERDKNALRLQQLGAIRPTTAGANGGIPEGGNEAAEPEEQPGVIEQHLTRIADLERQVKQMKNMQRLYGASVKGQRKQSLMANGQTGLPASPGAMFNGPGTPGLPGTPMAGTPLGRLGSEYAASSSADELAEDDEFLAHESIFRMEQEKANRDLDSLERQLAAKQADMARMQTGSGQVVMLKQHYNRVLGELQQERDQLQSEHSQLQQRIMELRSSTAEDREKLERLFKGRLQDAEKKLKELRHKEKAFNKLERLQAQSEDMCRRLQSDIYSIKQQKVQLTKQMERSAKDFADWRKGREKEIMQLRRQGRQSQVQMAKLEALHGKQQAVLRRKTQEADAARKRLQEMIEVHKQTAEARGRGMSGLPPASTAPKLDCQPNASAPLLRDEKSRKDWIDRELDICNQSFDVQRVLEGEKALRSDAARRLRDVEKRLAVHRNPALILSSPLHAPGGPEDPLEQQRAELQAAIRQHSNQILEMQQTLLRAKTEEEQKGQGAADARRWNGLRNVAEARTMLRTVFRTASGHKAQVHEGQSDLTEAKEEAEMLRLQLDIALQDADAARNAAATAQAVAISNAAGSLTPPSGPSPSNLNADESHKGVESIMREIQRVSGTSQMATPPDAAAISAASCWEPARQQSQDVAGPSFSGTEDEGSEDGTEASANAEAGADQADESSDDGTWEPDMATPWRKGSKSRGASRLTRLSSSGMTDDERAMQEAWERPVLDAVNAERVSLGREPVSRLTVALLREHLRGKLVGGSDWRPGTKKRDALVQDYRDFMGLGLMSDIPSQPLPPASSAAAAAAAAHARSGTTTNGDLAVGSPIAAQPAALQLPVASPTPAPNGSPWRANHAFLDSEFARLDSMGSAPLPVQAGPYAGALHHASKTASPTGHERAVQGAPPSEPRVAQQDAHPLPPDSFATPVGIKTAGGNPPADVEEEVGTPRGAAEQAVMQARLAVVTALNSESKEASLTPAAQYYIKQHAEAVKRTQALRQKLNGRLNQAMSPIKHSAAAPSSTHTASGLASSEAAAAPPGPAASSASAFHQQLPVIDQVPPSVSIPTQSSDVPAIDHPSGEATFSRTANGFAPAVPASPRRQRMTWPEVPGTITAIPAAPAQLELNNHSQPSRVGVAAEGPGGVGSEPKAGSSATSPVSPSQRNVLGDLAMNAAKAGGARLPAGSSKTPAPGLKLKQPAFTPASVRAPFVPSSKGGWL</sequence>
<evidence type="ECO:0000256" key="9">
    <source>
        <dbReference type="SAM" id="MobiDB-lite"/>
    </source>
</evidence>
<evidence type="ECO:0000313" key="11">
    <source>
        <dbReference type="EMBL" id="KAK9821700.1"/>
    </source>
</evidence>
<feature type="region of interest" description="Disordered" evidence="9">
    <location>
        <begin position="860"/>
        <end position="892"/>
    </location>
</feature>
<feature type="compositionally biased region" description="Acidic residues" evidence="9">
    <location>
        <begin position="1153"/>
        <end position="1162"/>
    </location>
</feature>
<dbReference type="PANTHER" id="PTHR47969:SF15">
    <property type="entry name" value="CHROMOSOME-ASSOCIATED KINESIN KIF4A-RELATED"/>
    <property type="match status" value="1"/>
</dbReference>
<comment type="subcellular location">
    <subcellularLocation>
        <location evidence="1">Cytoplasm</location>
    </subcellularLocation>
</comment>
<feature type="domain" description="Kinesin motor" evidence="10">
    <location>
        <begin position="32"/>
        <end position="400"/>
    </location>
</feature>
<feature type="compositionally biased region" description="Acidic residues" evidence="9">
    <location>
        <begin position="1174"/>
        <end position="1184"/>
    </location>
</feature>
<feature type="coiled-coil region" evidence="8">
    <location>
        <begin position="962"/>
        <end position="993"/>
    </location>
</feature>
<dbReference type="PROSITE" id="PS50067">
    <property type="entry name" value="KINESIN_MOTOR_2"/>
    <property type="match status" value="1"/>
</dbReference>
<dbReference type="Pfam" id="PF00225">
    <property type="entry name" value="Kinesin"/>
    <property type="match status" value="1"/>
</dbReference>
<dbReference type="GO" id="GO:0003777">
    <property type="term" value="F:microtubule motor activity"/>
    <property type="evidence" value="ECO:0007669"/>
    <property type="project" value="InterPro"/>
</dbReference>
<evidence type="ECO:0000256" key="6">
    <source>
        <dbReference type="ARBA" id="ARBA00023175"/>
    </source>
</evidence>
<feature type="coiled-coil region" evidence="8">
    <location>
        <begin position="1034"/>
        <end position="1068"/>
    </location>
</feature>
<comment type="similarity">
    <text evidence="7">Belongs to the TRAFAC class myosin-kinesin ATPase superfamily. Kinesin family.</text>
</comment>
<dbReference type="EMBL" id="JALJOS010000036">
    <property type="protein sequence ID" value="KAK9821700.1"/>
    <property type="molecule type" value="Genomic_DNA"/>
</dbReference>
<evidence type="ECO:0000256" key="1">
    <source>
        <dbReference type="ARBA" id="ARBA00004496"/>
    </source>
</evidence>
<dbReference type="SMART" id="SM00129">
    <property type="entry name" value="KISc"/>
    <property type="match status" value="1"/>
</dbReference>
<evidence type="ECO:0000256" key="3">
    <source>
        <dbReference type="ARBA" id="ARBA00022741"/>
    </source>
</evidence>
<dbReference type="Proteomes" id="UP001438707">
    <property type="component" value="Unassembled WGS sequence"/>
</dbReference>
<dbReference type="Pfam" id="PF25764">
    <property type="entry name" value="KIF21A_4th"/>
    <property type="match status" value="1"/>
</dbReference>
<feature type="region of interest" description="Disordered" evidence="9">
    <location>
        <begin position="1629"/>
        <end position="1660"/>
    </location>
</feature>
<proteinExistence type="inferred from homology"/>
<dbReference type="PANTHER" id="PTHR47969">
    <property type="entry name" value="CHROMOSOME-ASSOCIATED KINESIN KIF4A-RELATED"/>
    <property type="match status" value="1"/>
</dbReference>
<keyword evidence="2" id="KW-0963">Cytoplasm</keyword>
<organism evidence="11 12">
    <name type="scientific">Apatococcus lobatus</name>
    <dbReference type="NCBI Taxonomy" id="904363"/>
    <lineage>
        <taxon>Eukaryota</taxon>
        <taxon>Viridiplantae</taxon>
        <taxon>Chlorophyta</taxon>
        <taxon>core chlorophytes</taxon>
        <taxon>Trebouxiophyceae</taxon>
        <taxon>Chlorellales</taxon>
        <taxon>Chlorellaceae</taxon>
        <taxon>Apatococcus</taxon>
    </lineage>
</organism>
<dbReference type="GO" id="GO:0007052">
    <property type="term" value="P:mitotic spindle organization"/>
    <property type="evidence" value="ECO:0007669"/>
    <property type="project" value="TreeGrafter"/>
</dbReference>
<dbReference type="CDD" id="cd01372">
    <property type="entry name" value="KISc_KIF4"/>
    <property type="match status" value="1"/>
</dbReference>
<gene>
    <name evidence="11" type="ORF">WJX74_010409</name>
</gene>
<dbReference type="InterPro" id="IPR019821">
    <property type="entry name" value="Kinesin_motor_CS"/>
</dbReference>
<feature type="compositionally biased region" description="Basic and acidic residues" evidence="9">
    <location>
        <begin position="441"/>
        <end position="450"/>
    </location>
</feature>
<evidence type="ECO:0000256" key="4">
    <source>
        <dbReference type="ARBA" id="ARBA00022840"/>
    </source>
</evidence>
<feature type="region of interest" description="Disordered" evidence="9">
    <location>
        <begin position="1562"/>
        <end position="1598"/>
    </location>
</feature>
<feature type="region of interest" description="Disordered" evidence="9">
    <location>
        <begin position="524"/>
        <end position="544"/>
    </location>
</feature>